<keyword evidence="1" id="KW-1133">Transmembrane helix</keyword>
<dbReference type="Gene3D" id="3.90.550.10">
    <property type="entry name" value="Spore Coat Polysaccharide Biosynthesis Protein SpsA, Chain A"/>
    <property type="match status" value="1"/>
</dbReference>
<dbReference type="InterPro" id="IPR029044">
    <property type="entry name" value="Nucleotide-diphossugar_trans"/>
</dbReference>
<evidence type="ECO:0000313" key="2">
    <source>
        <dbReference type="EMBL" id="MCM2531967.1"/>
    </source>
</evidence>
<comment type="caution">
    <text evidence="2">The sequence shown here is derived from an EMBL/GenBank/DDBJ whole genome shotgun (WGS) entry which is preliminary data.</text>
</comment>
<sequence length="169" mass="19925">MDTNKKPLKLILNRNIDKKYALRYFFKIGSPMAGATVMFRRKVFDGGLRYDCNLKIGEDNHLLCKVTNVWDSVHVPEVLYLYRKHNTNSSKKIDYSNNDTSHLRMLLNEYSLPELVPELEWTAEEKYFDNLCRAHSIISLYLYRRLARNEAVEQLEIVADLINHKNTKQ</sequence>
<proteinExistence type="predicted"/>
<keyword evidence="1" id="KW-0472">Membrane</keyword>
<protein>
    <submittedName>
        <fullName evidence="2">Uncharacterized protein</fullName>
    </submittedName>
</protein>
<evidence type="ECO:0000313" key="3">
    <source>
        <dbReference type="Proteomes" id="UP001523262"/>
    </source>
</evidence>
<feature type="transmembrane region" description="Helical" evidence="1">
    <location>
        <begin position="20"/>
        <end position="39"/>
    </location>
</feature>
<dbReference type="SUPFAM" id="SSF53448">
    <property type="entry name" value="Nucleotide-diphospho-sugar transferases"/>
    <property type="match status" value="1"/>
</dbReference>
<name>A0ABT0WAE3_9BACI</name>
<keyword evidence="3" id="KW-1185">Reference proteome</keyword>
<gene>
    <name evidence="2" type="ORF">NDK43_05620</name>
</gene>
<dbReference type="Proteomes" id="UP001523262">
    <property type="component" value="Unassembled WGS sequence"/>
</dbReference>
<evidence type="ECO:0000256" key="1">
    <source>
        <dbReference type="SAM" id="Phobius"/>
    </source>
</evidence>
<keyword evidence="1" id="KW-0812">Transmembrane</keyword>
<organism evidence="2 3">
    <name type="scientific">Neobacillus pocheonensis</name>
    <dbReference type="NCBI Taxonomy" id="363869"/>
    <lineage>
        <taxon>Bacteria</taxon>
        <taxon>Bacillati</taxon>
        <taxon>Bacillota</taxon>
        <taxon>Bacilli</taxon>
        <taxon>Bacillales</taxon>
        <taxon>Bacillaceae</taxon>
        <taxon>Neobacillus</taxon>
    </lineage>
</organism>
<accession>A0ABT0WAE3</accession>
<dbReference type="EMBL" id="JAMQCR010000001">
    <property type="protein sequence ID" value="MCM2531967.1"/>
    <property type="molecule type" value="Genomic_DNA"/>
</dbReference>
<reference evidence="2 3" key="1">
    <citation type="submission" date="2022-06" db="EMBL/GenBank/DDBJ databases">
        <authorList>
            <person name="Jeon C.O."/>
        </authorList>
    </citation>
    <scope>NUCLEOTIDE SEQUENCE [LARGE SCALE GENOMIC DNA]</scope>
    <source>
        <strain evidence="2 3">KCTC 13943</strain>
    </source>
</reference>